<sequence length="100" mass="10537">MRTFISAIIALLVAISLGSGVLLVAAVGVCVGGGGSDIKKGVVVGIIGALVFSVWVFVSVFKSLDKSSHSNGEQGKPPVPPHYYRNRAQQRKSNNNENQE</sequence>
<reference evidence="3 4" key="1">
    <citation type="journal article" date="2021" name="Pathogens">
        <title>Isolation and Characterization of Kingella bonacorsii sp. nov., A Novel Kingella Species Detected in a Stable Periodontitis Subject.</title>
        <authorList>
            <person name="Antezack A."/>
            <person name="Boxberger M."/>
            <person name="Rolland C."/>
            <person name="Monnet-Corti V."/>
            <person name="La Scola B."/>
        </authorList>
    </citation>
    <scope>NUCLEOTIDE SEQUENCE [LARGE SCALE GENOMIC DNA]</scope>
    <source>
        <strain evidence="3 4">Marseille-Q4569</strain>
    </source>
</reference>
<evidence type="ECO:0000313" key="4">
    <source>
        <dbReference type="Proteomes" id="UP000614058"/>
    </source>
</evidence>
<dbReference type="RefSeq" id="WP_200523115.1">
    <property type="nucleotide sequence ID" value="NZ_JAEHNZ010000004.1"/>
</dbReference>
<dbReference type="Proteomes" id="UP000614058">
    <property type="component" value="Unassembled WGS sequence"/>
</dbReference>
<keyword evidence="4" id="KW-1185">Reference proteome</keyword>
<keyword evidence="2" id="KW-0812">Transmembrane</keyword>
<evidence type="ECO:0000256" key="2">
    <source>
        <dbReference type="SAM" id="Phobius"/>
    </source>
</evidence>
<protein>
    <submittedName>
        <fullName evidence="3">Uncharacterized protein</fullName>
    </submittedName>
</protein>
<evidence type="ECO:0000256" key="1">
    <source>
        <dbReference type="SAM" id="MobiDB-lite"/>
    </source>
</evidence>
<comment type="caution">
    <text evidence="3">The sequence shown here is derived from an EMBL/GenBank/DDBJ whole genome shotgun (WGS) entry which is preliminary data.</text>
</comment>
<gene>
    <name evidence="3" type="ORF">JDW22_11130</name>
</gene>
<feature type="region of interest" description="Disordered" evidence="1">
    <location>
        <begin position="66"/>
        <end position="100"/>
    </location>
</feature>
<dbReference type="EMBL" id="JAEHNZ010000004">
    <property type="protein sequence ID" value="MBK0397113.1"/>
    <property type="molecule type" value="Genomic_DNA"/>
</dbReference>
<feature type="compositionally biased region" description="Polar residues" evidence="1">
    <location>
        <begin position="91"/>
        <end position="100"/>
    </location>
</feature>
<proteinExistence type="predicted"/>
<name>A0ABS1BV16_9NEIS</name>
<evidence type="ECO:0000313" key="3">
    <source>
        <dbReference type="EMBL" id="MBK0397113.1"/>
    </source>
</evidence>
<keyword evidence="2" id="KW-0472">Membrane</keyword>
<feature type="transmembrane region" description="Helical" evidence="2">
    <location>
        <begin position="42"/>
        <end position="61"/>
    </location>
</feature>
<keyword evidence="2" id="KW-1133">Transmembrane helix</keyword>
<organism evidence="3 4">
    <name type="scientific">Kingella bonacorsii</name>
    <dbReference type="NCBI Taxonomy" id="2796361"/>
    <lineage>
        <taxon>Bacteria</taxon>
        <taxon>Pseudomonadati</taxon>
        <taxon>Pseudomonadota</taxon>
        <taxon>Betaproteobacteria</taxon>
        <taxon>Neisseriales</taxon>
        <taxon>Neisseriaceae</taxon>
        <taxon>Kingella</taxon>
    </lineage>
</organism>
<accession>A0ABS1BV16</accession>